<organism evidence="1 2">
    <name type="scientific">Aeromonas simiae</name>
    <dbReference type="NCBI Taxonomy" id="218936"/>
    <lineage>
        <taxon>Bacteria</taxon>
        <taxon>Pseudomonadati</taxon>
        <taxon>Pseudomonadota</taxon>
        <taxon>Gammaproteobacteria</taxon>
        <taxon>Aeromonadales</taxon>
        <taxon>Aeromonadaceae</taxon>
        <taxon>Aeromonas</taxon>
    </lineage>
</organism>
<protein>
    <submittedName>
        <fullName evidence="1">Uncharacterized protein</fullName>
    </submittedName>
</protein>
<dbReference type="EMBL" id="CP040449">
    <property type="protein sequence ID" value="QFI55134.1"/>
    <property type="molecule type" value="Genomic_DNA"/>
</dbReference>
<dbReference type="AlphaFoldDB" id="A0A5J6WXT5"/>
<name>A0A5J6WXT5_9GAMM</name>
<sequence length="65" mass="7320">MTLLWSLAATLGLFAALFLLLWSRQRYLSRGKQEEAPLRPCGCTLPCGEHLHQIREPGSTPETPR</sequence>
<dbReference type="RefSeq" id="WP_193000878.1">
    <property type="nucleotide sequence ID" value="NZ_CP040449.1"/>
</dbReference>
<accession>A0A5J6WXT5</accession>
<evidence type="ECO:0000313" key="2">
    <source>
        <dbReference type="Proteomes" id="UP000594034"/>
    </source>
</evidence>
<reference evidence="1 2" key="1">
    <citation type="submission" date="2019-05" db="EMBL/GenBank/DDBJ databases">
        <title>OXA-830, a novel chromosomally encoded expanded-spectrum class D beta-lactamase in Aeromonas simiae.</title>
        <authorList>
            <person name="Zhou W."/>
            <person name="Chen Q."/>
        </authorList>
    </citation>
    <scope>NUCLEOTIDE SEQUENCE [LARGE SCALE GENOMIC DNA]</scope>
    <source>
        <strain evidence="1 2">A6</strain>
    </source>
</reference>
<dbReference type="KEGG" id="asim:FE240_10845"/>
<proteinExistence type="predicted"/>
<keyword evidence="2" id="KW-1185">Reference proteome</keyword>
<dbReference type="Proteomes" id="UP000594034">
    <property type="component" value="Chromosome"/>
</dbReference>
<gene>
    <name evidence="1" type="ORF">FE240_10845</name>
</gene>
<evidence type="ECO:0000313" key="1">
    <source>
        <dbReference type="EMBL" id="QFI55134.1"/>
    </source>
</evidence>